<proteinExistence type="predicted"/>
<protein>
    <submittedName>
        <fullName evidence="1">Tight adherence protein Z</fullName>
    </submittedName>
</protein>
<dbReference type="InterPro" id="IPR027417">
    <property type="entry name" value="P-loop_NTPase"/>
</dbReference>
<organism evidence="1">
    <name type="scientific">Actinobacillus pleuropneumoniae</name>
    <name type="common">Haemophilus pleuropneumoniae</name>
    <dbReference type="NCBI Taxonomy" id="715"/>
    <lineage>
        <taxon>Bacteria</taxon>
        <taxon>Pseudomonadati</taxon>
        <taxon>Pseudomonadota</taxon>
        <taxon>Gammaproteobacteria</taxon>
        <taxon>Pasteurellales</taxon>
        <taxon>Pasteurellaceae</taxon>
        <taxon>Actinobacillus</taxon>
    </lineage>
</organism>
<dbReference type="EMBL" id="GU233437">
    <property type="protein sequence ID" value="ADV41584.1"/>
    <property type="molecule type" value="Genomic_DNA"/>
</dbReference>
<dbReference type="Gene3D" id="3.40.50.300">
    <property type="entry name" value="P-loop containing nucleotide triphosphate hydrolases"/>
    <property type="match status" value="1"/>
</dbReference>
<name>H6S0F3_ACTPL</name>
<reference evidence="1" key="1">
    <citation type="journal article" date="2012" name="Arch. Microbiol.">
        <title>The genetic analysis of the flp locus of Actinobacillus pleuropneumoniae.</title>
        <authorList>
            <person name="Li T."/>
            <person name="Xu Z."/>
            <person name="Zhang T."/>
            <person name="Li L."/>
            <person name="Chen H."/>
            <person name="Zhou R."/>
        </authorList>
    </citation>
    <scope>NUCLEOTIDE SEQUENCE</scope>
    <source>
        <strain evidence="1">1096</strain>
    </source>
</reference>
<sequence length="394" mass="44431">MLLLDQEGHSKEGVDSIRKIVIISETNRINNQIAQQLRSRGLENIEIINTNFLDADSLAFSAEETLGVIIDIKNETQLPKIIERIHSVIPQNVWCCVVGESDSISLSQKFLEQGVLYFHAETQLTQMVARILAGVNIPLVRHTIKISVLGCKGGIGASFISAHIAQTISTEKKVPVLLAQGNNGSQDLDLLFDKKIQNDVTEYSASLDLYRGMPSQLTGETLHKYNFIIYDQPIFNVSKEDYANMLQHSNTFVLVIERKISSLRVAKQFLDECERMRANTGRLIRTFICISDHKQETAKLMATADIERLLKCEIDGVMPYSKRSTNSDTVNIANLDRKGQKEVQTLAMKVIGTLSRQAAKRNKKWKCLSSKNSLNKHYYANKRTTNILSYRITQ</sequence>
<gene>
    <name evidence="1" type="primary">tadZ</name>
</gene>
<dbReference type="SUPFAM" id="SSF52540">
    <property type="entry name" value="P-loop containing nucleoside triphosphate hydrolases"/>
    <property type="match status" value="1"/>
</dbReference>
<accession>H6S0F3</accession>
<dbReference type="AlphaFoldDB" id="H6S0F3"/>
<evidence type="ECO:0000313" key="1">
    <source>
        <dbReference type="EMBL" id="ADV41584.1"/>
    </source>
</evidence>